<evidence type="ECO:0000313" key="2">
    <source>
        <dbReference type="Proteomes" id="UP000504604"/>
    </source>
</evidence>
<gene>
    <name evidence="3" type="primary">LOC105177245</name>
</gene>
<dbReference type="PANTHER" id="PTHR46741">
    <property type="entry name" value="OS09G0413600 PROTEIN"/>
    <property type="match status" value="1"/>
</dbReference>
<feature type="compositionally biased region" description="Acidic residues" evidence="1">
    <location>
        <begin position="1"/>
        <end position="11"/>
    </location>
</feature>
<organism evidence="2 3">
    <name type="scientific">Sesamum indicum</name>
    <name type="common">Oriental sesame</name>
    <name type="synonym">Sesamum orientale</name>
    <dbReference type="NCBI Taxonomy" id="4182"/>
    <lineage>
        <taxon>Eukaryota</taxon>
        <taxon>Viridiplantae</taxon>
        <taxon>Streptophyta</taxon>
        <taxon>Embryophyta</taxon>
        <taxon>Tracheophyta</taxon>
        <taxon>Spermatophyta</taxon>
        <taxon>Magnoliopsida</taxon>
        <taxon>eudicotyledons</taxon>
        <taxon>Gunneridae</taxon>
        <taxon>Pentapetalae</taxon>
        <taxon>asterids</taxon>
        <taxon>lamiids</taxon>
        <taxon>Lamiales</taxon>
        <taxon>Pedaliaceae</taxon>
        <taxon>Sesamum</taxon>
    </lineage>
</organism>
<feature type="compositionally biased region" description="Acidic residues" evidence="1">
    <location>
        <begin position="98"/>
        <end position="115"/>
    </location>
</feature>
<dbReference type="InParanoid" id="A0A6I9UIJ9"/>
<evidence type="ECO:0000313" key="3">
    <source>
        <dbReference type="RefSeq" id="XP_011098621.1"/>
    </source>
</evidence>
<name>A0A6I9UIJ9_SESIN</name>
<dbReference type="InterPro" id="IPR012870">
    <property type="entry name" value="DUF1666"/>
</dbReference>
<reference evidence="3" key="1">
    <citation type="submission" date="2025-08" db="UniProtKB">
        <authorList>
            <consortium name="RefSeq"/>
        </authorList>
    </citation>
    <scope>IDENTIFICATION</scope>
</reference>
<feature type="region of interest" description="Disordered" evidence="1">
    <location>
        <begin position="85"/>
        <end position="132"/>
    </location>
</feature>
<accession>A0A6I9UIJ9</accession>
<feature type="compositionally biased region" description="Basic and acidic residues" evidence="1">
    <location>
        <begin position="146"/>
        <end position="159"/>
    </location>
</feature>
<feature type="region of interest" description="Disordered" evidence="1">
    <location>
        <begin position="1"/>
        <end position="25"/>
    </location>
</feature>
<dbReference type="Pfam" id="PF07891">
    <property type="entry name" value="DUF1666"/>
    <property type="match status" value="1"/>
</dbReference>
<dbReference type="RefSeq" id="XP_011098621.1">
    <property type="nucleotide sequence ID" value="XM_011100319.2"/>
</dbReference>
<evidence type="ECO:0000256" key="1">
    <source>
        <dbReference type="SAM" id="MobiDB-lite"/>
    </source>
</evidence>
<feature type="region of interest" description="Disordered" evidence="1">
    <location>
        <begin position="146"/>
        <end position="185"/>
    </location>
</feature>
<protein>
    <submittedName>
        <fullName evidence="3">Uncharacterized protein LOC105177245</fullName>
    </submittedName>
</protein>
<feature type="compositionally biased region" description="Polar residues" evidence="1">
    <location>
        <begin position="164"/>
        <end position="181"/>
    </location>
</feature>
<keyword evidence="2" id="KW-1185">Reference proteome</keyword>
<dbReference type="KEGG" id="sind:105177245"/>
<dbReference type="PANTHER" id="PTHR46741:SF2">
    <property type="entry name" value="RIBOSOMAL PROTEIN L34AE"/>
    <property type="match status" value="1"/>
</dbReference>
<dbReference type="GeneID" id="105177245"/>
<dbReference type="FunCoup" id="A0A6I9UIJ9">
    <property type="interactions" value="151"/>
</dbReference>
<dbReference type="OrthoDB" id="772197at2759"/>
<proteinExistence type="predicted"/>
<sequence length="571" mass="67308">MKLKEEPEEEAQTVQHDEGLQGNKEFLDESQFFPEKNSVITDSDSESTSFEHLRSVMSRLVDSHSDGFLSDGDFAGEFDIYSENEKMESESELSAFEENQDLSEDFDEEDSDILEELNKLEEHNLQNPNGLNSKFLREEDFKEDLNKGHDAEFVSKDDEGVNGGDNSENPGSKDSSMSESGDANELESLWEHQELIEQLKMELRKVRATGLPTILEESESPKIMDDLKPWKIDEFQREDCIGELHKFYKSYRERMRKFDIVNYQKMYAMGFLQLKDPLQSMSKQKQSAPTLKSIVSQNLWLFKHKIHGTDPMKKFIKELQGDLEVVYVGHMCLSWEFLHWQYEKALDLWDSDPRGARRYNEVAGEFQQFQVLIQRFIEDEPFQGPRVQNYVKSRCLLRNLLQVPVIREDKLKDKRMGRKKDRDEYVITSDMLVEIVEESIRIFWRFVWADRDCTMASLNGHKKLPELTNSEDLKLLEEVKKVVQKKERKLKDVLRSENCILRKFRRCREEDSDSDQVLYFFSQVDMKLVCRVLNMSKITREQLIWCHNKLSRISFVNRKIYVEPSFLLFPC</sequence>
<dbReference type="Proteomes" id="UP000504604">
    <property type="component" value="Linkage group LG15"/>
</dbReference>
<dbReference type="AlphaFoldDB" id="A0A6I9UIJ9"/>